<dbReference type="RefSeq" id="XP_005778170.1">
    <property type="nucleotide sequence ID" value="XM_005778113.1"/>
</dbReference>
<evidence type="ECO:0000313" key="2">
    <source>
        <dbReference type="EnsemblProtists" id="EOD25741"/>
    </source>
</evidence>
<evidence type="ECO:0008006" key="4">
    <source>
        <dbReference type="Google" id="ProtNLM"/>
    </source>
</evidence>
<dbReference type="InterPro" id="IPR002110">
    <property type="entry name" value="Ankyrin_rpt"/>
</dbReference>
<dbReference type="PaxDb" id="2903-EOD25741"/>
<keyword evidence="3" id="KW-1185">Reference proteome</keyword>
<evidence type="ECO:0000313" key="3">
    <source>
        <dbReference type="Proteomes" id="UP000013827"/>
    </source>
</evidence>
<dbReference type="InterPro" id="IPR036770">
    <property type="entry name" value="Ankyrin_rpt-contain_sf"/>
</dbReference>
<evidence type="ECO:0000256" key="1">
    <source>
        <dbReference type="PROSITE-ProRule" id="PRU00023"/>
    </source>
</evidence>
<proteinExistence type="predicted"/>
<dbReference type="PROSITE" id="PS50297">
    <property type="entry name" value="ANK_REP_REGION"/>
    <property type="match status" value="1"/>
</dbReference>
<reference evidence="2" key="2">
    <citation type="submission" date="2024-10" db="UniProtKB">
        <authorList>
            <consortium name="EnsemblProtists"/>
        </authorList>
    </citation>
    <scope>IDENTIFICATION</scope>
</reference>
<dbReference type="EnsemblProtists" id="EOD25741">
    <property type="protein sequence ID" value="EOD25741"/>
    <property type="gene ID" value="EMIHUDRAFT_205838"/>
</dbReference>
<dbReference type="KEGG" id="ehx:EMIHUDRAFT_205838"/>
<organism evidence="2 3">
    <name type="scientific">Emiliania huxleyi (strain CCMP1516)</name>
    <dbReference type="NCBI Taxonomy" id="280463"/>
    <lineage>
        <taxon>Eukaryota</taxon>
        <taxon>Haptista</taxon>
        <taxon>Haptophyta</taxon>
        <taxon>Prymnesiophyceae</taxon>
        <taxon>Isochrysidales</taxon>
        <taxon>Noelaerhabdaceae</taxon>
        <taxon>Emiliania</taxon>
    </lineage>
</organism>
<dbReference type="Pfam" id="PF12796">
    <property type="entry name" value="Ank_2"/>
    <property type="match status" value="1"/>
</dbReference>
<dbReference type="Gene3D" id="1.25.40.20">
    <property type="entry name" value="Ankyrin repeat-containing domain"/>
    <property type="match status" value="1"/>
</dbReference>
<dbReference type="HOGENOM" id="CLU_951329_0_0_1"/>
<feature type="repeat" description="ANK" evidence="1">
    <location>
        <begin position="142"/>
        <end position="174"/>
    </location>
</feature>
<reference evidence="3" key="1">
    <citation type="journal article" date="2013" name="Nature">
        <title>Pan genome of the phytoplankton Emiliania underpins its global distribution.</title>
        <authorList>
            <person name="Read B.A."/>
            <person name="Kegel J."/>
            <person name="Klute M.J."/>
            <person name="Kuo A."/>
            <person name="Lefebvre S.C."/>
            <person name="Maumus F."/>
            <person name="Mayer C."/>
            <person name="Miller J."/>
            <person name="Monier A."/>
            <person name="Salamov A."/>
            <person name="Young J."/>
            <person name="Aguilar M."/>
            <person name="Claverie J.M."/>
            <person name="Frickenhaus S."/>
            <person name="Gonzalez K."/>
            <person name="Herman E.K."/>
            <person name="Lin Y.C."/>
            <person name="Napier J."/>
            <person name="Ogata H."/>
            <person name="Sarno A.F."/>
            <person name="Shmutz J."/>
            <person name="Schroeder D."/>
            <person name="de Vargas C."/>
            <person name="Verret F."/>
            <person name="von Dassow P."/>
            <person name="Valentin K."/>
            <person name="Van de Peer Y."/>
            <person name="Wheeler G."/>
            <person name="Dacks J.B."/>
            <person name="Delwiche C.F."/>
            <person name="Dyhrman S.T."/>
            <person name="Glockner G."/>
            <person name="John U."/>
            <person name="Richards T."/>
            <person name="Worden A.Z."/>
            <person name="Zhang X."/>
            <person name="Grigoriev I.V."/>
            <person name="Allen A.E."/>
            <person name="Bidle K."/>
            <person name="Borodovsky M."/>
            <person name="Bowler C."/>
            <person name="Brownlee C."/>
            <person name="Cock J.M."/>
            <person name="Elias M."/>
            <person name="Gladyshev V.N."/>
            <person name="Groth M."/>
            <person name="Guda C."/>
            <person name="Hadaegh A."/>
            <person name="Iglesias-Rodriguez M.D."/>
            <person name="Jenkins J."/>
            <person name="Jones B.M."/>
            <person name="Lawson T."/>
            <person name="Leese F."/>
            <person name="Lindquist E."/>
            <person name="Lobanov A."/>
            <person name="Lomsadze A."/>
            <person name="Malik S.B."/>
            <person name="Marsh M.E."/>
            <person name="Mackinder L."/>
            <person name="Mock T."/>
            <person name="Mueller-Roeber B."/>
            <person name="Pagarete A."/>
            <person name="Parker M."/>
            <person name="Probert I."/>
            <person name="Quesneville H."/>
            <person name="Raines C."/>
            <person name="Rensing S.A."/>
            <person name="Riano-Pachon D.M."/>
            <person name="Richier S."/>
            <person name="Rokitta S."/>
            <person name="Shiraiwa Y."/>
            <person name="Soanes D.M."/>
            <person name="van der Giezen M."/>
            <person name="Wahlund T.M."/>
            <person name="Williams B."/>
            <person name="Wilson W."/>
            <person name="Wolfe G."/>
            <person name="Wurch L.L."/>
        </authorList>
    </citation>
    <scope>NUCLEOTIDE SEQUENCE</scope>
</reference>
<dbReference type="Proteomes" id="UP000013827">
    <property type="component" value="Unassembled WGS sequence"/>
</dbReference>
<name>A0A0D3JQF6_EMIH1</name>
<dbReference type="SUPFAM" id="SSF48403">
    <property type="entry name" value="Ankyrin repeat"/>
    <property type="match status" value="1"/>
</dbReference>
<dbReference type="GeneID" id="17271287"/>
<accession>A0A0D3JQF6</accession>
<keyword evidence="1" id="KW-0040">ANK repeat</keyword>
<sequence>MAGILPSTPEAARAEIERLLANVPGLDLSIHQELLASDGLSQIVHMTNGNWTEVRVHGRLNGFPASAFLLALEDEELARHLLMRAVEAVAEQARTPGERRVDALVEAAERGDEDQVRFLLMSEVDEAGEYPGVPPDAASRLYGGTPLSCACCLGHTGVVQLLLDYGASVTLRPPPRGPLFGSWLPLMIATQHVPEIAAAICPLAYAAALVDRPRPDDPRDGQWPMPMEVLRLFKQTRRSRLWARLRRIAPRVGWWRRALMRLFEDGIEVHYRPGHEGARRCQLEFEDAAAIVR</sequence>
<dbReference type="PROSITE" id="PS50088">
    <property type="entry name" value="ANK_REPEAT"/>
    <property type="match status" value="1"/>
</dbReference>
<protein>
    <recommendedName>
        <fullName evidence="4">Ankyrin repeat domain-containing protein</fullName>
    </recommendedName>
</protein>
<dbReference type="SMART" id="SM00248">
    <property type="entry name" value="ANK"/>
    <property type="match status" value="1"/>
</dbReference>
<dbReference type="AlphaFoldDB" id="A0A0D3JQF6"/>